<reference evidence="2" key="1">
    <citation type="submission" date="2021-02" db="EMBL/GenBank/DDBJ databases">
        <title>First Annotated Genome of the Yellow-green Alga Tribonema minus.</title>
        <authorList>
            <person name="Mahan K.M."/>
        </authorList>
    </citation>
    <scope>NUCLEOTIDE SEQUENCE</scope>
    <source>
        <strain evidence="2">UTEX B ZZ1240</strain>
    </source>
</reference>
<dbReference type="OrthoDB" id="307488at2759"/>
<comment type="caution">
    <text evidence="2">The sequence shown here is derived from an EMBL/GenBank/DDBJ whole genome shotgun (WGS) entry which is preliminary data.</text>
</comment>
<proteinExistence type="predicted"/>
<dbReference type="PANTHER" id="PTHR20835">
    <property type="entry name" value="E3 UBIQUITIN-PROTEIN LIGASE PPP1R11-RELATED"/>
    <property type="match status" value="1"/>
</dbReference>
<dbReference type="Proteomes" id="UP000664859">
    <property type="component" value="Unassembled WGS sequence"/>
</dbReference>
<feature type="region of interest" description="Disordered" evidence="1">
    <location>
        <begin position="1"/>
        <end position="25"/>
    </location>
</feature>
<dbReference type="GO" id="GO:0008157">
    <property type="term" value="F:protein phosphatase 1 binding"/>
    <property type="evidence" value="ECO:0007669"/>
    <property type="project" value="TreeGrafter"/>
</dbReference>
<evidence type="ECO:0000313" key="3">
    <source>
        <dbReference type="Proteomes" id="UP000664859"/>
    </source>
</evidence>
<accession>A0A835Z1Q2</accession>
<evidence type="ECO:0000313" key="2">
    <source>
        <dbReference type="EMBL" id="KAG5185445.1"/>
    </source>
</evidence>
<dbReference type="Pfam" id="PF07491">
    <property type="entry name" value="PPI_Ypi1"/>
    <property type="match status" value="1"/>
</dbReference>
<name>A0A835Z1Q2_9STRA</name>
<dbReference type="PANTHER" id="PTHR20835:SF0">
    <property type="entry name" value="E3 UBIQUITIN-PROTEIN LIGASE PPP1R11"/>
    <property type="match status" value="1"/>
</dbReference>
<feature type="compositionally biased region" description="Basic and acidic residues" evidence="1">
    <location>
        <begin position="85"/>
        <end position="94"/>
    </location>
</feature>
<evidence type="ECO:0000256" key="1">
    <source>
        <dbReference type="SAM" id="MobiDB-lite"/>
    </source>
</evidence>
<dbReference type="EMBL" id="JAFCMP010000132">
    <property type="protein sequence ID" value="KAG5185445.1"/>
    <property type="molecule type" value="Genomic_DNA"/>
</dbReference>
<feature type="compositionally biased region" description="Acidic residues" evidence="1">
    <location>
        <begin position="71"/>
        <end position="84"/>
    </location>
</feature>
<dbReference type="AlphaFoldDB" id="A0A835Z1Q2"/>
<sequence>MEAKAVARSAAMTETLQAPAEAKATTTTLTLRLQARKAVQWDEEVVDNENAGRKSSKRCCIFHKQRKFGESDSEESSSDLDDEEREKYWSEPKPGRPNRGQVYHA</sequence>
<keyword evidence="3" id="KW-1185">Reference proteome</keyword>
<feature type="region of interest" description="Disordered" evidence="1">
    <location>
        <begin position="67"/>
        <end position="105"/>
    </location>
</feature>
<organism evidence="2 3">
    <name type="scientific">Tribonema minus</name>
    <dbReference type="NCBI Taxonomy" id="303371"/>
    <lineage>
        <taxon>Eukaryota</taxon>
        <taxon>Sar</taxon>
        <taxon>Stramenopiles</taxon>
        <taxon>Ochrophyta</taxon>
        <taxon>PX clade</taxon>
        <taxon>Xanthophyceae</taxon>
        <taxon>Tribonematales</taxon>
        <taxon>Tribonemataceae</taxon>
        <taxon>Tribonema</taxon>
    </lineage>
</organism>
<dbReference type="GO" id="GO:0005634">
    <property type="term" value="C:nucleus"/>
    <property type="evidence" value="ECO:0007669"/>
    <property type="project" value="TreeGrafter"/>
</dbReference>
<dbReference type="GO" id="GO:0004865">
    <property type="term" value="F:protein serine/threonine phosphatase inhibitor activity"/>
    <property type="evidence" value="ECO:0007669"/>
    <property type="project" value="InterPro"/>
</dbReference>
<dbReference type="InterPro" id="IPR011107">
    <property type="entry name" value="PPI_Ypi1"/>
</dbReference>
<protein>
    <submittedName>
        <fullName evidence="2">Phosphatase inhibitor-domain-containing protein</fullName>
    </submittedName>
</protein>
<gene>
    <name evidence="2" type="ORF">JKP88DRAFT_236835</name>
</gene>